<evidence type="ECO:0000256" key="4">
    <source>
        <dbReference type="ARBA" id="ARBA00023172"/>
    </source>
</evidence>
<comment type="caution">
    <text evidence="8">The sequence shown here is derived from an EMBL/GenBank/DDBJ whole genome shotgun (WGS) entry which is preliminary data.</text>
</comment>
<evidence type="ECO:0000313" key="8">
    <source>
        <dbReference type="EMBL" id="KAB1649698.1"/>
    </source>
</evidence>
<feature type="compositionally biased region" description="Polar residues" evidence="6">
    <location>
        <begin position="408"/>
        <end position="419"/>
    </location>
</feature>
<evidence type="ECO:0000256" key="3">
    <source>
        <dbReference type="ARBA" id="ARBA00023054"/>
    </source>
</evidence>
<keyword evidence="9" id="KW-1185">Reference proteome</keyword>
<dbReference type="Proteomes" id="UP000431744">
    <property type="component" value="Unassembled WGS sequence"/>
</dbReference>
<comment type="function">
    <text evidence="1">Involved in DNA recombination.</text>
</comment>
<dbReference type="GO" id="GO:0006310">
    <property type="term" value="P:DNA recombination"/>
    <property type="evidence" value="ECO:0007669"/>
    <property type="project" value="UniProtKB-KW"/>
</dbReference>
<feature type="coiled-coil region" evidence="5">
    <location>
        <begin position="33"/>
        <end position="109"/>
    </location>
</feature>
<dbReference type="EMBL" id="WBJY01000001">
    <property type="protein sequence ID" value="KAB1649698.1"/>
    <property type="molecule type" value="Genomic_DNA"/>
</dbReference>
<organism evidence="8 9">
    <name type="scientific">Pseudoclavibacter endophyticus</name>
    <dbReference type="NCBI Taxonomy" id="1778590"/>
    <lineage>
        <taxon>Bacteria</taxon>
        <taxon>Bacillati</taxon>
        <taxon>Actinomycetota</taxon>
        <taxon>Actinomycetes</taxon>
        <taxon>Micrococcales</taxon>
        <taxon>Microbacteriaceae</taxon>
        <taxon>Pseudoclavibacter</taxon>
    </lineage>
</organism>
<proteinExistence type="inferred from homology"/>
<gene>
    <name evidence="8" type="ORF">F8O04_05530</name>
</gene>
<evidence type="ECO:0000313" key="9">
    <source>
        <dbReference type="Proteomes" id="UP000431744"/>
    </source>
</evidence>
<feature type="transmembrane region" description="Helical" evidence="7">
    <location>
        <begin position="6"/>
        <end position="27"/>
    </location>
</feature>
<dbReference type="PANTHER" id="PTHR30563">
    <property type="entry name" value="DNA RECOMBINATION PROTEIN RMUC"/>
    <property type="match status" value="1"/>
</dbReference>
<name>A0A6H9WNN1_9MICO</name>
<sequence>MDALALIIGLAVGLVIGGLIGAAFALWRSARHRANAESRLAAAEARAEGLAGQLERADAALEKERTQARDDVEHQRQREGGEARVLTALAPVQRQLESMQRAVAAIEEQRSQQYGELSEQLRLQRELDESLRLTTEGLASALRSNSARGAWGEAQLRNIVEAAGMLERVDFETQVQVATEHGPRRPDMIVHLPGDATIAIDAKAPMTKYLEASELSGSASQIDRREGLLAQHAKHLRGHVQALADREYASAFTHSPQLVIAFVPSESALSAALAADPSLLDDAFAKGIAVTSPVSLWAVLKAVAASWQHERLAESADEVIALGKQLATRLGTAAGHLDKLGRSLTATVGAYNGFVGSLETRVLPTARRLAEHAATDAPSAPSRLDDHPRALTAPELTEPPSDRVPQHVTASAIATSQPR</sequence>
<keyword evidence="7" id="KW-1133">Transmembrane helix</keyword>
<evidence type="ECO:0000256" key="5">
    <source>
        <dbReference type="SAM" id="Coils"/>
    </source>
</evidence>
<dbReference type="InterPro" id="IPR003798">
    <property type="entry name" value="DNA_recombination_RmuC"/>
</dbReference>
<dbReference type="AlphaFoldDB" id="A0A6H9WNN1"/>
<dbReference type="RefSeq" id="WP_158028285.1">
    <property type="nucleotide sequence ID" value="NZ_BMHG01000001.1"/>
</dbReference>
<keyword evidence="7" id="KW-0812">Transmembrane</keyword>
<reference evidence="8 9" key="1">
    <citation type="submission" date="2019-09" db="EMBL/GenBank/DDBJ databases">
        <title>Phylogeny of genus Pseudoclavibacter and closely related genus.</title>
        <authorList>
            <person name="Li Y."/>
        </authorList>
    </citation>
    <scope>NUCLEOTIDE SEQUENCE [LARGE SCALE GENOMIC DNA]</scope>
    <source>
        <strain evidence="8 9">EGI 60007</strain>
    </source>
</reference>
<keyword evidence="4" id="KW-0233">DNA recombination</keyword>
<evidence type="ECO:0000256" key="1">
    <source>
        <dbReference type="ARBA" id="ARBA00003416"/>
    </source>
</evidence>
<dbReference type="Pfam" id="PF02646">
    <property type="entry name" value="RmuC"/>
    <property type="match status" value="1"/>
</dbReference>
<evidence type="ECO:0000256" key="6">
    <source>
        <dbReference type="SAM" id="MobiDB-lite"/>
    </source>
</evidence>
<comment type="similarity">
    <text evidence="2">Belongs to the RmuC family.</text>
</comment>
<protein>
    <submittedName>
        <fullName evidence="8">DNA recombination protein RmuC</fullName>
    </submittedName>
</protein>
<accession>A0A6H9WNN1</accession>
<dbReference type="PANTHER" id="PTHR30563:SF0">
    <property type="entry name" value="DNA RECOMBINATION PROTEIN RMUC"/>
    <property type="match status" value="1"/>
</dbReference>
<keyword evidence="7" id="KW-0472">Membrane</keyword>
<dbReference type="OrthoDB" id="370725at2"/>
<evidence type="ECO:0000256" key="7">
    <source>
        <dbReference type="SAM" id="Phobius"/>
    </source>
</evidence>
<evidence type="ECO:0000256" key="2">
    <source>
        <dbReference type="ARBA" id="ARBA00009840"/>
    </source>
</evidence>
<feature type="region of interest" description="Disordered" evidence="6">
    <location>
        <begin position="370"/>
        <end position="419"/>
    </location>
</feature>
<keyword evidence="3 5" id="KW-0175">Coiled coil</keyword>